<proteinExistence type="predicted"/>
<sequence length="952" mass="108850">MDEGGMNVPERGTLEYARRVINFVIAATRSRSLNTTEHLRCPCADCRNERQFCAKQVHEHLLTRGFMPNYTCQDNHGEDENPDVMDGDNVELPADGGGYASDESDDLDQMLRDGETAYDDDRQYEKFKGMVEDSKTPLYPRCNEQHTKLHVILSLLQMKSTNGWSDKSFTELLQLIGDLLPASHVLPETTYRPKKVVCPLGLEVQKIHACRNDCILYRGDYADLDTCLVCGAPRYKGGVNDDDDVDDDSGGPILKKRKVPVKVAWYFPIIPRIERMYANKKHAELMRWHHEKRKKDGMIRHPADGSQWRKIDRKYKKHFAQEIRNIRYGLSTDGMNPFGDMSSRHSTWPVALIIYNLPSWLCMKRKYIMMPLLIQGPKQPGNDIDVYFRPLMDDLKFLWDRGVQMWDAYKREYFTLRAMLFVTIQDYPTAGNTSGQTVKGGCACVQCMRDTASRWLKYSGKTVYMHHRRFLPAGHQYHSNTRDFDGTVEEGTAPTHRTGREIHGEVQDIECIFGKGQGNRGTTSKSGEKPLWKKKSIFWELPYWKDLDVCHAIDVMHVEKNVYESLMGLLLNIPGMTKDTLKARRDLADMNIRPELHPQERPNGRQYLPPTCYTLSAAEKISLLECLQGVRVPSGYSVNTKRLVNMKEKKLVGMKGILLDKVRNPIIKLCSFFNAIYQKVIDPSTLDKLQADAIITLCQLEMCFPLSFFDIMVHLVSHLVKEIKILGPVYLHNMWAFERFIGIIKKYVHNRARPEGSIVEGYATEEVVEFCIDYIDLHPIGVPMSRHEGGLLGKGTLGHKAIFAPNLTLRQAHFAVLQQSALVAPFVDMHYNTLRSENPSKSEAWIAKQHSVKWVKIPSGLRIDKYGMFIVDLNNVGYQDEPFVLAKSVTQVFYVKDPSSLTDRHVVLHGKRSIVGVENIVDEEGYDQIDELPPFATDVEGGEESQEDEDKE</sequence>
<dbReference type="Pfam" id="PF13960">
    <property type="entry name" value="DUF4218"/>
    <property type="match status" value="1"/>
</dbReference>
<dbReference type="Pfam" id="PF02992">
    <property type="entry name" value="Transposase_21"/>
    <property type="match status" value="1"/>
</dbReference>
<gene>
    <name evidence="5" type="ordered locus">LOC_Os11g42600</name>
</gene>
<evidence type="ECO:0000259" key="4">
    <source>
        <dbReference type="Pfam" id="PF13963"/>
    </source>
</evidence>
<dbReference type="AlphaFoldDB" id="Q2R0G8"/>
<feature type="region of interest" description="Disordered" evidence="1">
    <location>
        <begin position="931"/>
        <end position="952"/>
    </location>
</feature>
<reference evidence="5" key="2">
    <citation type="submission" date="2005-04" db="EMBL/GenBank/DDBJ databases">
        <authorList>
            <person name="Buell C.R."/>
            <person name="Wing R.A."/>
            <person name="McCombie W.A."/>
            <person name="Ouyang S."/>
        </authorList>
    </citation>
    <scope>NUCLEOTIDE SEQUENCE</scope>
</reference>
<feature type="domain" description="Transposase-associated" evidence="4">
    <location>
        <begin position="6"/>
        <end position="78"/>
    </location>
</feature>
<dbReference type="InterPro" id="IPR025312">
    <property type="entry name" value="DUF4216"/>
</dbReference>
<organism evidence="5">
    <name type="scientific">Oryza sativa subsp. japonica</name>
    <name type="common">Rice</name>
    <dbReference type="NCBI Taxonomy" id="39947"/>
    <lineage>
        <taxon>Eukaryota</taxon>
        <taxon>Viridiplantae</taxon>
        <taxon>Streptophyta</taxon>
        <taxon>Embryophyta</taxon>
        <taxon>Tracheophyta</taxon>
        <taxon>Spermatophyta</taxon>
        <taxon>Magnoliopsida</taxon>
        <taxon>Liliopsida</taxon>
        <taxon>Poales</taxon>
        <taxon>Poaceae</taxon>
        <taxon>BOP clade</taxon>
        <taxon>Oryzoideae</taxon>
        <taxon>Oryzeae</taxon>
        <taxon>Oryzinae</taxon>
        <taxon>Oryza</taxon>
        <taxon>Oryza sativa</taxon>
    </lineage>
</organism>
<dbReference type="Pfam" id="PF13963">
    <property type="entry name" value="Transpos_assoc"/>
    <property type="match status" value="1"/>
</dbReference>
<feature type="domain" description="DUF4216" evidence="2">
    <location>
        <begin position="853"/>
        <end position="905"/>
    </location>
</feature>
<name>Q2R0G8_ORYSJ</name>
<evidence type="ECO:0000259" key="2">
    <source>
        <dbReference type="Pfam" id="PF13952"/>
    </source>
</evidence>
<reference evidence="5" key="1">
    <citation type="journal article" date="2005" name="BMC Biol.">
        <title>The sequence of rice chromosomes 11 and 12, rich in disease resistance genes and recent gene duplications.</title>
        <authorList>
            <consortium name="The rice chromosomes 11 and 12 sequencing consortia"/>
        </authorList>
    </citation>
    <scope>NUCLEOTIDE SEQUENCE [LARGE SCALE GENOMIC DNA]</scope>
</reference>
<dbReference type="InterPro" id="IPR004242">
    <property type="entry name" value="Transposase_21"/>
</dbReference>
<evidence type="ECO:0000256" key="1">
    <source>
        <dbReference type="SAM" id="MobiDB-lite"/>
    </source>
</evidence>
<feature type="domain" description="DUF4218" evidence="3">
    <location>
        <begin position="676"/>
        <end position="776"/>
    </location>
</feature>
<dbReference type="Pfam" id="PF13952">
    <property type="entry name" value="DUF4216"/>
    <property type="match status" value="1"/>
</dbReference>
<accession>Q2R0G8</accession>
<protein>
    <submittedName>
        <fullName evidence="5">Transposon protein, putative, CACTA, En/Spm sub-class</fullName>
    </submittedName>
</protein>
<feature type="compositionally biased region" description="Acidic residues" evidence="1">
    <location>
        <begin position="940"/>
        <end position="952"/>
    </location>
</feature>
<reference evidence="5" key="3">
    <citation type="submission" date="2006-01" db="EMBL/GenBank/DDBJ databases">
        <authorList>
            <person name="Buell R."/>
        </authorList>
    </citation>
    <scope>NUCLEOTIDE SEQUENCE</scope>
</reference>
<dbReference type="PANTHER" id="PTHR10775">
    <property type="entry name" value="OS08G0208400 PROTEIN"/>
    <property type="match status" value="1"/>
</dbReference>
<dbReference type="InterPro" id="IPR025452">
    <property type="entry name" value="DUF4218"/>
</dbReference>
<dbReference type="EMBL" id="DP000010">
    <property type="protein sequence ID" value="ABA95099.1"/>
    <property type="molecule type" value="Genomic_DNA"/>
</dbReference>
<evidence type="ECO:0000313" key="5">
    <source>
        <dbReference type="EMBL" id="ABA95099.1"/>
    </source>
</evidence>
<dbReference type="InterPro" id="IPR029480">
    <property type="entry name" value="Transpos_assoc"/>
</dbReference>
<dbReference type="PANTHER" id="PTHR10775:SF182">
    <property type="entry name" value="TRANSPOSON, EN_SPM-LIKE, TRANSPOSASE-ASSOCIATED DOMAIN PROTEIN-RELATED"/>
    <property type="match status" value="1"/>
</dbReference>
<evidence type="ECO:0000259" key="3">
    <source>
        <dbReference type="Pfam" id="PF13960"/>
    </source>
</evidence>